<organism evidence="3 4">
    <name type="scientific">Nonomuraea fuscirosea</name>
    <dbReference type="NCBI Taxonomy" id="1291556"/>
    <lineage>
        <taxon>Bacteria</taxon>
        <taxon>Bacillati</taxon>
        <taxon>Actinomycetota</taxon>
        <taxon>Actinomycetes</taxon>
        <taxon>Streptosporangiales</taxon>
        <taxon>Streptosporangiaceae</taxon>
        <taxon>Nonomuraea</taxon>
    </lineage>
</organism>
<dbReference type="Gene3D" id="3.40.630.30">
    <property type="match status" value="1"/>
</dbReference>
<comment type="caution">
    <text evidence="3">The sequence shown here is derived from an EMBL/GenBank/DDBJ whole genome shotgun (WGS) entry which is preliminary data.</text>
</comment>
<feature type="domain" description="N-acetyltransferase" evidence="2">
    <location>
        <begin position="81"/>
        <end position="180"/>
    </location>
</feature>
<feature type="region of interest" description="Disordered" evidence="1">
    <location>
        <begin position="1"/>
        <end position="21"/>
    </location>
</feature>
<dbReference type="PROSITE" id="PS51186">
    <property type="entry name" value="GNAT"/>
    <property type="match status" value="1"/>
</dbReference>
<dbReference type="CDD" id="cd04301">
    <property type="entry name" value="NAT_SF"/>
    <property type="match status" value="1"/>
</dbReference>
<reference evidence="3 4" key="1">
    <citation type="submission" date="2018-03" db="EMBL/GenBank/DDBJ databases">
        <title>Genomic Encyclopedia of Type Strains, Phase III (KMG-III): the genomes of soil and plant-associated and newly described type strains.</title>
        <authorList>
            <person name="Whitman W."/>
        </authorList>
    </citation>
    <scope>NUCLEOTIDE SEQUENCE [LARGE SCALE GENOMIC DNA]</scope>
    <source>
        <strain evidence="3 4">CGMCC 4.7104</strain>
    </source>
</reference>
<evidence type="ECO:0000313" key="4">
    <source>
        <dbReference type="Proteomes" id="UP000238312"/>
    </source>
</evidence>
<dbReference type="OrthoDB" id="4119890at2"/>
<dbReference type="AlphaFoldDB" id="A0A2T0N942"/>
<dbReference type="GO" id="GO:0016747">
    <property type="term" value="F:acyltransferase activity, transferring groups other than amino-acyl groups"/>
    <property type="evidence" value="ECO:0007669"/>
    <property type="project" value="InterPro"/>
</dbReference>
<name>A0A2T0N942_9ACTN</name>
<keyword evidence="3" id="KW-0808">Transferase</keyword>
<dbReference type="Proteomes" id="UP000238312">
    <property type="component" value="Unassembled WGS sequence"/>
</dbReference>
<sequence length="345" mass="37041">MRIQPIPIPDRPGAGGTRPREDDLVAGLHAAYTAATAGIPGPGLSLARFHRDVCAHTPSARAEAWALVDGEDDGGSGSGGGGKVAGGYALSLPTSDNPHMAWIFPLAVRPEQQGHGHGSALFEHALDRLRAHGRSLLLTDTPVAGPGTPFARARGMTVGHVRARNVLDLRTADWTALRAMCPQVEGYSLESWIGPATPGLLPDLAAVMAGMNDAPRDGDVGDIDYGIDRVRAYEERIPDGEETCYTTIARRDRDGAPAGYTRIFVSTDRTGGWADQGDTTVSREHRGHRLGLALKLANLFLLREHEPAIERVITWNATSNAHMLAINEAMGFVLFDEWNDLRLSL</sequence>
<dbReference type="InterPro" id="IPR016181">
    <property type="entry name" value="Acyl_CoA_acyltransferase"/>
</dbReference>
<dbReference type="Pfam" id="PF00583">
    <property type="entry name" value="Acetyltransf_1"/>
    <property type="match status" value="1"/>
</dbReference>
<dbReference type="RefSeq" id="WP_106235511.1">
    <property type="nucleotide sequence ID" value="NZ_PVNG01000002.1"/>
</dbReference>
<keyword evidence="4" id="KW-1185">Reference proteome</keyword>
<dbReference type="SUPFAM" id="SSF55729">
    <property type="entry name" value="Acyl-CoA N-acyltransferases (Nat)"/>
    <property type="match status" value="2"/>
</dbReference>
<dbReference type="EMBL" id="PVNG01000002">
    <property type="protein sequence ID" value="PRX69321.1"/>
    <property type="molecule type" value="Genomic_DNA"/>
</dbReference>
<proteinExistence type="predicted"/>
<evidence type="ECO:0000256" key="1">
    <source>
        <dbReference type="SAM" id="MobiDB-lite"/>
    </source>
</evidence>
<gene>
    <name evidence="3" type="ORF">B0I32_102378</name>
</gene>
<dbReference type="InterPro" id="IPR000182">
    <property type="entry name" value="GNAT_dom"/>
</dbReference>
<feature type="compositionally biased region" description="Pro residues" evidence="1">
    <location>
        <begin position="1"/>
        <end position="10"/>
    </location>
</feature>
<protein>
    <submittedName>
        <fullName evidence="3">Acetyltransferase (GNAT) family protein</fullName>
    </submittedName>
</protein>
<accession>A0A2T0N942</accession>
<evidence type="ECO:0000259" key="2">
    <source>
        <dbReference type="PROSITE" id="PS51186"/>
    </source>
</evidence>
<evidence type="ECO:0000313" key="3">
    <source>
        <dbReference type="EMBL" id="PRX69321.1"/>
    </source>
</evidence>